<dbReference type="GO" id="GO:0016887">
    <property type="term" value="F:ATP hydrolysis activity"/>
    <property type="evidence" value="ECO:0007669"/>
    <property type="project" value="InterPro"/>
</dbReference>
<keyword evidence="4" id="KW-1185">Reference proteome</keyword>
<dbReference type="InterPro" id="IPR046454">
    <property type="entry name" value="GpA_endonuclease"/>
</dbReference>
<feature type="domain" description="Phage terminase large subunit GpA ATPase" evidence="1">
    <location>
        <begin position="3"/>
        <end position="247"/>
    </location>
</feature>
<dbReference type="AlphaFoldDB" id="A0A327K9L2"/>
<feature type="domain" description="Terminase large subunit GpA endonuclease" evidence="2">
    <location>
        <begin position="296"/>
        <end position="337"/>
    </location>
</feature>
<dbReference type="RefSeq" id="WP_210208706.1">
    <property type="nucleotide sequence ID" value="NZ_NPEX01000600.1"/>
</dbReference>
<protein>
    <recommendedName>
        <fullName evidence="5">Terminase</fullName>
    </recommendedName>
</protein>
<dbReference type="GO" id="GO:0004519">
    <property type="term" value="F:endonuclease activity"/>
    <property type="evidence" value="ECO:0007669"/>
    <property type="project" value="InterPro"/>
</dbReference>
<dbReference type="EMBL" id="NPEX01000600">
    <property type="protein sequence ID" value="RAI34714.1"/>
    <property type="molecule type" value="Genomic_DNA"/>
</dbReference>
<evidence type="ECO:0000313" key="3">
    <source>
        <dbReference type="EMBL" id="RAI34714.1"/>
    </source>
</evidence>
<proteinExistence type="predicted"/>
<dbReference type="Proteomes" id="UP000249130">
    <property type="component" value="Unassembled WGS sequence"/>
</dbReference>
<evidence type="ECO:0008006" key="5">
    <source>
        <dbReference type="Google" id="ProtNLM"/>
    </source>
</evidence>
<dbReference type="Pfam" id="PF05876">
    <property type="entry name" value="GpA_ATPase"/>
    <property type="match status" value="1"/>
</dbReference>
<feature type="non-terminal residue" evidence="3">
    <location>
        <position position="337"/>
    </location>
</feature>
<evidence type="ECO:0000259" key="2">
    <source>
        <dbReference type="Pfam" id="PF20454"/>
    </source>
</evidence>
<sequence>KTSASPGQWKTAAQPVAYGPFLAVTTGDTHTVTVMAGTQVVKTELLISTACYYVHQEPAPILFVQPTQGAAASFSKERFEPTVEATPVLRELVSPNGAGSTITDKEFPGGSLHFVGSNSPTDLASRPKRVILLDEIDKYPASAGEEGDPVKLAEERASTFKAVGRAKFVRTCSPTNQDTSRIGREYKAGDQRRCYVACPYCGHEQTLTWSQVEWSKDAAGRAIPETAGIACAGCGVVWSEGDRMRALDALVTAPDHGWRQTKPFVCCGEKQVPEKWDDRGRARCSKCQAPAPFGGHASFHIPKLLSRRHRLADMVKEFDEAQGDPELLRKFVNTCLA</sequence>
<gene>
    <name evidence="3" type="ORF">CH341_31275</name>
</gene>
<evidence type="ECO:0000259" key="1">
    <source>
        <dbReference type="Pfam" id="PF05876"/>
    </source>
</evidence>
<name>A0A327K9L2_9BRAD</name>
<organism evidence="3 4">
    <name type="scientific">Rhodoplanes roseus</name>
    <dbReference type="NCBI Taxonomy" id="29409"/>
    <lineage>
        <taxon>Bacteria</taxon>
        <taxon>Pseudomonadati</taxon>
        <taxon>Pseudomonadota</taxon>
        <taxon>Alphaproteobacteria</taxon>
        <taxon>Hyphomicrobiales</taxon>
        <taxon>Nitrobacteraceae</taxon>
        <taxon>Rhodoplanes</taxon>
    </lineage>
</organism>
<comment type="caution">
    <text evidence="3">The sequence shown here is derived from an EMBL/GenBank/DDBJ whole genome shotgun (WGS) entry which is preliminary data.</text>
</comment>
<accession>A0A327K9L2</accession>
<feature type="non-terminal residue" evidence="3">
    <location>
        <position position="1"/>
    </location>
</feature>
<dbReference type="Pfam" id="PF20454">
    <property type="entry name" value="GpA_nuclease"/>
    <property type="match status" value="1"/>
</dbReference>
<reference evidence="3 4" key="1">
    <citation type="submission" date="2017-07" db="EMBL/GenBank/DDBJ databases">
        <title>Draft Genome Sequences of Select Purple Nonsulfur Bacteria.</title>
        <authorList>
            <person name="Lasarre B."/>
            <person name="Mckinlay J.B."/>
        </authorList>
    </citation>
    <scope>NUCLEOTIDE SEQUENCE [LARGE SCALE GENOMIC DNA]</scope>
    <source>
        <strain evidence="3 4">DSM 5909</strain>
    </source>
</reference>
<dbReference type="InterPro" id="IPR046453">
    <property type="entry name" value="GpA_ATPase"/>
</dbReference>
<evidence type="ECO:0000313" key="4">
    <source>
        <dbReference type="Proteomes" id="UP000249130"/>
    </source>
</evidence>